<sequence>MNPTLERWFTEHVPGVRPADVLTALLMATQLGHEVPEDVLDAWGREVVTSRRVIDQSEPEFINQARRHGWSWERIAERLGLPSAEAAEHRQAVLEGELDRTHPQNLPGAWRA</sequence>
<dbReference type="KEGG" id="acab:QRX50_33070"/>
<organism evidence="1 2">
    <name type="scientific">Amycolatopsis carbonis</name>
    <dbReference type="NCBI Taxonomy" id="715471"/>
    <lineage>
        <taxon>Bacteria</taxon>
        <taxon>Bacillati</taxon>
        <taxon>Actinomycetota</taxon>
        <taxon>Actinomycetes</taxon>
        <taxon>Pseudonocardiales</taxon>
        <taxon>Pseudonocardiaceae</taxon>
        <taxon>Amycolatopsis</taxon>
    </lineage>
</organism>
<reference evidence="1 2" key="1">
    <citation type="submission" date="2023-06" db="EMBL/GenBank/DDBJ databases">
        <authorList>
            <person name="Oyuntsetseg B."/>
            <person name="Kim S.B."/>
        </authorList>
    </citation>
    <scope>NUCLEOTIDE SEQUENCE [LARGE SCALE GENOMIC DNA]</scope>
    <source>
        <strain evidence="1 2">2-15</strain>
    </source>
</reference>
<name>A0A9Y2ID30_9PSEU</name>
<dbReference type="EMBL" id="CP127294">
    <property type="protein sequence ID" value="WIX76278.1"/>
    <property type="molecule type" value="Genomic_DNA"/>
</dbReference>
<evidence type="ECO:0000313" key="1">
    <source>
        <dbReference type="EMBL" id="WIX76278.1"/>
    </source>
</evidence>
<keyword evidence="2" id="KW-1185">Reference proteome</keyword>
<accession>A0A9Y2ID30</accession>
<protein>
    <submittedName>
        <fullName evidence="1">Uncharacterized protein</fullName>
    </submittedName>
</protein>
<dbReference type="RefSeq" id="WP_285967028.1">
    <property type="nucleotide sequence ID" value="NZ_CP127294.1"/>
</dbReference>
<evidence type="ECO:0000313" key="2">
    <source>
        <dbReference type="Proteomes" id="UP001236014"/>
    </source>
</evidence>
<gene>
    <name evidence="1" type="ORF">QRX50_33070</name>
</gene>
<dbReference type="Proteomes" id="UP001236014">
    <property type="component" value="Chromosome"/>
</dbReference>
<dbReference type="AlphaFoldDB" id="A0A9Y2ID30"/>
<proteinExistence type="predicted"/>